<feature type="compositionally biased region" description="Low complexity" evidence="1">
    <location>
        <begin position="191"/>
        <end position="203"/>
    </location>
</feature>
<organism evidence="3 4">
    <name type="scientific">Rhizoctonia solani</name>
    <dbReference type="NCBI Taxonomy" id="456999"/>
    <lineage>
        <taxon>Eukaryota</taxon>
        <taxon>Fungi</taxon>
        <taxon>Dikarya</taxon>
        <taxon>Basidiomycota</taxon>
        <taxon>Agaricomycotina</taxon>
        <taxon>Agaricomycetes</taxon>
        <taxon>Cantharellales</taxon>
        <taxon>Ceratobasidiaceae</taxon>
        <taxon>Rhizoctonia</taxon>
    </lineage>
</organism>
<feature type="region of interest" description="Disordered" evidence="1">
    <location>
        <begin position="188"/>
        <end position="213"/>
    </location>
</feature>
<reference evidence="3" key="1">
    <citation type="submission" date="2021-01" db="EMBL/GenBank/DDBJ databases">
        <authorList>
            <person name="Kaushik A."/>
        </authorList>
    </citation>
    <scope>NUCLEOTIDE SEQUENCE</scope>
    <source>
        <strain evidence="3">AG5</strain>
        <strain evidence="2">Type strain: AG8-Rh-89/</strain>
    </source>
</reference>
<evidence type="ECO:0000256" key="1">
    <source>
        <dbReference type="SAM" id="MobiDB-lite"/>
    </source>
</evidence>
<dbReference type="EMBL" id="CAJNJQ010003505">
    <property type="protein sequence ID" value="CAE7200037.1"/>
    <property type="molecule type" value="Genomic_DNA"/>
</dbReference>
<protein>
    <submittedName>
        <fullName evidence="3">Uncharacterized protein</fullName>
    </submittedName>
</protein>
<sequence>MGLIEQFGTIVNALTVVDLSVRYGSQAAPVRQVVFPEDQSKRLMDSIAQSIKKSRDLLSQDNGLDEADVSSWRIQLSGYHLSLADEENVLKAKTDPRIEHFRRTEKLVTDYDPEKQRKRLELLSGSTERLYVEVLSKSKESRAKFGAAQQCPRFEDEDEEIAAQTSSPPLSTFRSWVQTKFHFQSNIEANGSIGTPSSGGPEPSTSPPQEPHELNVDAIETDNQMPEASGSTETPCRFSLTIELPGVNYVIRDPRIKTLDDAKLFCSPQSVSAISSVALGLARGKNTMSRGSYRFPYNLNSGTYDIPEEKMTDMDID</sequence>
<evidence type="ECO:0000313" key="4">
    <source>
        <dbReference type="Proteomes" id="UP000663827"/>
    </source>
</evidence>
<accession>A0A8H3EB26</accession>
<dbReference type="AlphaFoldDB" id="A0A8H3EB26"/>
<proteinExistence type="predicted"/>
<dbReference type="Proteomes" id="UP000663827">
    <property type="component" value="Unassembled WGS sequence"/>
</dbReference>
<dbReference type="Proteomes" id="UP000663850">
    <property type="component" value="Unassembled WGS sequence"/>
</dbReference>
<dbReference type="EMBL" id="CAJMWZ010003922">
    <property type="protein sequence ID" value="CAE6481133.1"/>
    <property type="molecule type" value="Genomic_DNA"/>
</dbReference>
<gene>
    <name evidence="3" type="ORF">RDB_LOCUS137739</name>
    <name evidence="2" type="ORF">RDB_LOCUS75027</name>
</gene>
<name>A0A8H3EB26_9AGAM</name>
<evidence type="ECO:0000313" key="3">
    <source>
        <dbReference type="EMBL" id="CAE7200037.1"/>
    </source>
</evidence>
<comment type="caution">
    <text evidence="3">The sequence shown here is derived from an EMBL/GenBank/DDBJ whole genome shotgun (WGS) entry which is preliminary data.</text>
</comment>
<evidence type="ECO:0000313" key="2">
    <source>
        <dbReference type="EMBL" id="CAE6481133.1"/>
    </source>
</evidence>
<feature type="region of interest" description="Disordered" evidence="1">
    <location>
        <begin position="145"/>
        <end position="169"/>
    </location>
</feature>